<dbReference type="OrthoDB" id="3078297at2"/>
<keyword evidence="2" id="KW-1185">Reference proteome</keyword>
<dbReference type="Proteomes" id="UP000284531">
    <property type="component" value="Unassembled WGS sequence"/>
</dbReference>
<evidence type="ECO:0000313" key="1">
    <source>
        <dbReference type="EMBL" id="RKD98743.1"/>
    </source>
</evidence>
<organism evidence="1 2">
    <name type="scientific">Marinifilum flexuosum</name>
    <dbReference type="NCBI Taxonomy" id="1117708"/>
    <lineage>
        <taxon>Bacteria</taxon>
        <taxon>Pseudomonadati</taxon>
        <taxon>Bacteroidota</taxon>
        <taxon>Bacteroidia</taxon>
        <taxon>Marinilabiliales</taxon>
        <taxon>Marinifilaceae</taxon>
    </lineage>
</organism>
<protein>
    <recommendedName>
        <fullName evidence="3">WXG100 family type VII secretion target</fullName>
    </recommendedName>
</protein>
<comment type="caution">
    <text evidence="1">The sequence shown here is derived from an EMBL/GenBank/DDBJ whole genome shotgun (WGS) entry which is preliminary data.</text>
</comment>
<dbReference type="Gene3D" id="1.10.287.850">
    <property type="entry name" value="HP0062-like domain"/>
    <property type="match status" value="1"/>
</dbReference>
<sequence length="90" mass="10555">MGMDEVHNVMNIFTQELEEFNESVKISFDDLKQNHDAVSPIWNDSMRKEYDSKWLSLEERIEQYIGSEGNSYVEVLIEKIEAIKGYLYGS</sequence>
<reference evidence="1 2" key="1">
    <citation type="submission" date="2018-09" db="EMBL/GenBank/DDBJ databases">
        <title>Genomic Encyclopedia of Archaeal and Bacterial Type Strains, Phase II (KMG-II): from individual species to whole genera.</title>
        <authorList>
            <person name="Goeker M."/>
        </authorList>
    </citation>
    <scope>NUCLEOTIDE SEQUENCE [LARGE SCALE GENOMIC DNA]</scope>
    <source>
        <strain evidence="1 2">DSM 21950</strain>
    </source>
</reference>
<gene>
    <name evidence="1" type="ORF">BXY64_3606</name>
</gene>
<dbReference type="InterPro" id="IPR029013">
    <property type="entry name" value="HP0062-like_sf"/>
</dbReference>
<dbReference type="EMBL" id="RAPQ01000011">
    <property type="protein sequence ID" value="RKD98743.1"/>
    <property type="molecule type" value="Genomic_DNA"/>
</dbReference>
<dbReference type="AlphaFoldDB" id="A0A419WTF7"/>
<proteinExistence type="predicted"/>
<evidence type="ECO:0008006" key="3">
    <source>
        <dbReference type="Google" id="ProtNLM"/>
    </source>
</evidence>
<accession>A0A419WTF7</accession>
<dbReference type="SUPFAM" id="SSF158414">
    <property type="entry name" value="HP0062-like"/>
    <property type="match status" value="1"/>
</dbReference>
<name>A0A419WTF7_9BACT</name>
<evidence type="ECO:0000313" key="2">
    <source>
        <dbReference type="Proteomes" id="UP000284531"/>
    </source>
</evidence>